<feature type="domain" description="Peptidase M61 catalytic" evidence="1">
    <location>
        <begin position="289"/>
        <end position="363"/>
    </location>
</feature>
<dbReference type="InterPro" id="IPR007963">
    <property type="entry name" value="Peptidase_M61_catalytic"/>
</dbReference>
<evidence type="ECO:0000313" key="2">
    <source>
        <dbReference type="EMBL" id="CEJ92493.1"/>
    </source>
</evidence>
<protein>
    <recommendedName>
        <fullName evidence="1">Peptidase M61 catalytic domain-containing protein</fullName>
    </recommendedName>
</protein>
<name>A0A0A1TMW4_9HYPO</name>
<dbReference type="HOGENOM" id="CLU_024392_1_0_1"/>
<dbReference type="SUPFAM" id="SSF50156">
    <property type="entry name" value="PDZ domain-like"/>
    <property type="match status" value="1"/>
</dbReference>
<dbReference type="Gene3D" id="1.10.390.10">
    <property type="entry name" value="Neutral Protease Domain 2"/>
    <property type="match status" value="1"/>
</dbReference>
<sequence>MASPKPPTIQLFLKPHFYAGEATLIDATVIFPHNVINAKSGPILIYDLFYENVPCYVHTERRVRGIDKMGSVPFIFVDVNKYRQDWRPGRDIVGDLKLELQVFPRKVTKDTPIGPRMDIRADGGGLIGAGAYFLPAIAKKGTYEFSVEWDLSLAPPGTRAVWTYGEGPRRQTHIGDQDTLRQTAYMVGPIKSYPAEPSTDSPPGFCATYWLGTLPDNLYAQRCFNTELFAKLSHTLGVPQDTYRVFIRNAATGYGGTSFSQSYVLDYDERARSETASELQRLFTHEMIQTTTISQQTSEETAWFVEGLPAYLSAFLPYRYGLVEEDYVLTEINKTLSKYYSNPKARFSLDEALRATYTDWYLSVLIYSRGFTYLLLLDFRLRALSETYGVMTQSPLEDIAIEMLTRRRERQPFNMEVWFRALQRWAGERIDYRKEWEYFHAGSLIDLTSAWLFSPHNPIVRRDLPVLVIGIDILPREGAQYISGITRGSQAELSGIERGDRIIGLQRADVCADLPDEPFWAVVDRGGKFKKIQWQPRSATKVPAWTVESFQN</sequence>
<dbReference type="Proteomes" id="UP000039046">
    <property type="component" value="Unassembled WGS sequence"/>
</dbReference>
<reference evidence="2 3" key="1">
    <citation type="journal article" date="2015" name="Genome Announc.">
        <title>Draft Genome Sequence and Gene Annotation of the Entomopathogenic Fungus Verticillium hemipterigenum.</title>
        <authorList>
            <person name="Horn F."/>
            <person name="Habel A."/>
            <person name="Scharf D.H."/>
            <person name="Dworschak J."/>
            <person name="Brakhage A.A."/>
            <person name="Guthke R."/>
            <person name="Hertweck C."/>
            <person name="Linde J."/>
        </authorList>
    </citation>
    <scope>NUCLEOTIDE SEQUENCE [LARGE SCALE GENOMIC DNA]</scope>
</reference>
<organism evidence="2 3">
    <name type="scientific">[Torrubiella] hemipterigena</name>
    <dbReference type="NCBI Taxonomy" id="1531966"/>
    <lineage>
        <taxon>Eukaryota</taxon>
        <taxon>Fungi</taxon>
        <taxon>Dikarya</taxon>
        <taxon>Ascomycota</taxon>
        <taxon>Pezizomycotina</taxon>
        <taxon>Sordariomycetes</taxon>
        <taxon>Hypocreomycetidae</taxon>
        <taxon>Hypocreales</taxon>
        <taxon>Clavicipitaceae</taxon>
        <taxon>Clavicipitaceae incertae sedis</taxon>
        <taxon>'Torrubiella' clade</taxon>
    </lineage>
</organism>
<evidence type="ECO:0000259" key="1">
    <source>
        <dbReference type="Pfam" id="PF05299"/>
    </source>
</evidence>
<dbReference type="EMBL" id="CDHN01000004">
    <property type="protein sequence ID" value="CEJ92493.1"/>
    <property type="molecule type" value="Genomic_DNA"/>
</dbReference>
<dbReference type="Pfam" id="PF05299">
    <property type="entry name" value="Peptidase_M61"/>
    <property type="match status" value="1"/>
</dbReference>
<keyword evidence="3" id="KW-1185">Reference proteome</keyword>
<accession>A0A0A1TMW4</accession>
<evidence type="ECO:0000313" key="3">
    <source>
        <dbReference type="Proteomes" id="UP000039046"/>
    </source>
</evidence>
<proteinExistence type="predicted"/>
<dbReference type="InterPro" id="IPR036034">
    <property type="entry name" value="PDZ_sf"/>
</dbReference>
<dbReference type="OrthoDB" id="626167at2759"/>
<dbReference type="STRING" id="1531966.A0A0A1TMW4"/>
<dbReference type="InterPro" id="IPR027268">
    <property type="entry name" value="Peptidase_M4/M1_CTD_sf"/>
</dbReference>
<dbReference type="AlphaFoldDB" id="A0A0A1TMW4"/>
<gene>
    <name evidence="2" type="ORF">VHEMI08144</name>
</gene>